<dbReference type="InterPro" id="IPR036869">
    <property type="entry name" value="J_dom_sf"/>
</dbReference>
<keyword evidence="1" id="KW-0143">Chaperone</keyword>
<dbReference type="AlphaFoldDB" id="A0A8J3ITR4"/>
<dbReference type="Proteomes" id="UP000597444">
    <property type="component" value="Unassembled WGS sequence"/>
</dbReference>
<dbReference type="EMBL" id="BNJK01000002">
    <property type="protein sequence ID" value="GHO98428.1"/>
    <property type="molecule type" value="Genomic_DNA"/>
</dbReference>
<dbReference type="PROSITE" id="PS50076">
    <property type="entry name" value="DNAJ_2"/>
    <property type="match status" value="1"/>
</dbReference>
<evidence type="ECO:0000259" key="2">
    <source>
        <dbReference type="PROSITE" id="PS50076"/>
    </source>
</evidence>
<dbReference type="GO" id="GO:0051087">
    <property type="term" value="F:protein-folding chaperone binding"/>
    <property type="evidence" value="ECO:0007669"/>
    <property type="project" value="TreeGrafter"/>
</dbReference>
<dbReference type="InterPro" id="IPR001623">
    <property type="entry name" value="DnaJ_domain"/>
</dbReference>
<dbReference type="Pfam" id="PF00226">
    <property type="entry name" value="DnaJ"/>
    <property type="match status" value="1"/>
</dbReference>
<evidence type="ECO:0000256" key="1">
    <source>
        <dbReference type="ARBA" id="ARBA00023186"/>
    </source>
</evidence>
<dbReference type="RefSeq" id="WP_220209181.1">
    <property type="nucleotide sequence ID" value="NZ_BNJK01000002.1"/>
</dbReference>
<comment type="caution">
    <text evidence="3">The sequence shown here is derived from an EMBL/GenBank/DDBJ whole genome shotgun (WGS) entry which is preliminary data.</text>
</comment>
<dbReference type="GO" id="GO:0051787">
    <property type="term" value="F:misfolded protein binding"/>
    <property type="evidence" value="ECO:0007669"/>
    <property type="project" value="TreeGrafter"/>
</dbReference>
<dbReference type="InterPro" id="IPR051948">
    <property type="entry name" value="Hsp70_co-chaperone_J-domain"/>
</dbReference>
<dbReference type="SUPFAM" id="SSF46565">
    <property type="entry name" value="Chaperone J-domain"/>
    <property type="match status" value="1"/>
</dbReference>
<accession>A0A8J3ITR4</accession>
<dbReference type="PRINTS" id="PR00625">
    <property type="entry name" value="JDOMAIN"/>
</dbReference>
<protein>
    <recommendedName>
        <fullName evidence="2">J domain-containing protein</fullName>
    </recommendedName>
</protein>
<evidence type="ECO:0000313" key="3">
    <source>
        <dbReference type="EMBL" id="GHO98428.1"/>
    </source>
</evidence>
<dbReference type="PANTHER" id="PTHR44360:SF1">
    <property type="entry name" value="DNAJ HOMOLOG SUBFAMILY B MEMBER 9"/>
    <property type="match status" value="1"/>
</dbReference>
<dbReference type="PANTHER" id="PTHR44360">
    <property type="entry name" value="DNAJ HOMOLOG SUBFAMILY B MEMBER 9"/>
    <property type="match status" value="1"/>
</dbReference>
<name>A0A8J3ITR4_9CHLR</name>
<dbReference type="GO" id="GO:0036503">
    <property type="term" value="P:ERAD pathway"/>
    <property type="evidence" value="ECO:0007669"/>
    <property type="project" value="TreeGrafter"/>
</dbReference>
<dbReference type="SMART" id="SM00271">
    <property type="entry name" value="DnaJ"/>
    <property type="match status" value="1"/>
</dbReference>
<organism evidence="3 4">
    <name type="scientific">Reticulibacter mediterranei</name>
    <dbReference type="NCBI Taxonomy" id="2778369"/>
    <lineage>
        <taxon>Bacteria</taxon>
        <taxon>Bacillati</taxon>
        <taxon>Chloroflexota</taxon>
        <taxon>Ktedonobacteria</taxon>
        <taxon>Ktedonobacterales</taxon>
        <taxon>Reticulibacteraceae</taxon>
        <taxon>Reticulibacter</taxon>
    </lineage>
</organism>
<dbReference type="InterPro" id="IPR018253">
    <property type="entry name" value="DnaJ_domain_CS"/>
</dbReference>
<dbReference type="PROSITE" id="PS00636">
    <property type="entry name" value="DNAJ_1"/>
    <property type="match status" value="1"/>
</dbReference>
<gene>
    <name evidence="3" type="ORF">KSF_084760</name>
</gene>
<feature type="domain" description="J" evidence="2">
    <location>
        <begin position="5"/>
        <end position="69"/>
    </location>
</feature>
<sequence>MAFINYYQILDVSPDASEEEIKTAYRRQVKRYHPDTSIEPDSAARFIELHAAYELLLDPVKRQEYDEQHGLGAGGSVVPGTVRAGRRHAIPHYVPAAPVVIQMNPIVYSLAAEEVYTLFRQGILRGKAPKMESAAYYCHRCQYRWFVFLPPANSRSVPPPPPPPVQCPQCQASDWSEFLLLRCRHCSAVFEAEGPLREQSVHGQLRGRLFFPYALFPDCPYCQKPHWCMAEETRLGTAHSEPAS</sequence>
<dbReference type="Gene3D" id="1.10.287.110">
    <property type="entry name" value="DnaJ domain"/>
    <property type="match status" value="1"/>
</dbReference>
<evidence type="ECO:0000313" key="4">
    <source>
        <dbReference type="Proteomes" id="UP000597444"/>
    </source>
</evidence>
<keyword evidence="4" id="KW-1185">Reference proteome</keyword>
<reference evidence="3" key="1">
    <citation type="submission" date="2020-10" db="EMBL/GenBank/DDBJ databases">
        <title>Taxonomic study of unclassified bacteria belonging to the class Ktedonobacteria.</title>
        <authorList>
            <person name="Yabe S."/>
            <person name="Wang C.M."/>
            <person name="Zheng Y."/>
            <person name="Sakai Y."/>
            <person name="Cavaletti L."/>
            <person name="Monciardini P."/>
            <person name="Donadio S."/>
        </authorList>
    </citation>
    <scope>NUCLEOTIDE SEQUENCE</scope>
    <source>
        <strain evidence="3">ID150040</strain>
    </source>
</reference>
<proteinExistence type="predicted"/>
<dbReference type="CDD" id="cd06257">
    <property type="entry name" value="DnaJ"/>
    <property type="match status" value="1"/>
</dbReference>